<organism evidence="4">
    <name type="scientific">Tunturiibacter psychrotolerans</name>
    <dbReference type="NCBI Taxonomy" id="3069686"/>
    <lineage>
        <taxon>Bacteria</taxon>
        <taxon>Pseudomonadati</taxon>
        <taxon>Acidobacteriota</taxon>
        <taxon>Terriglobia</taxon>
        <taxon>Terriglobales</taxon>
        <taxon>Acidobacteriaceae</taxon>
        <taxon>Tunturiibacter</taxon>
    </lineage>
</organism>
<dbReference type="Pfam" id="PF00027">
    <property type="entry name" value="cNMP_binding"/>
    <property type="match status" value="1"/>
</dbReference>
<dbReference type="InterPro" id="IPR000595">
    <property type="entry name" value="cNMP-bd_dom"/>
</dbReference>
<dbReference type="SMART" id="SM00100">
    <property type="entry name" value="cNMP"/>
    <property type="match status" value="1"/>
</dbReference>
<dbReference type="InterPro" id="IPR036188">
    <property type="entry name" value="FAD/NAD-bd_sf"/>
</dbReference>
<dbReference type="GO" id="GO:0016491">
    <property type="term" value="F:oxidoreductase activity"/>
    <property type="evidence" value="ECO:0007669"/>
    <property type="project" value="UniProtKB-KW"/>
</dbReference>
<dbReference type="RefSeq" id="WP_353064891.1">
    <property type="nucleotide sequence ID" value="NZ_CP132942.1"/>
</dbReference>
<dbReference type="PROSITE" id="PS50042">
    <property type="entry name" value="CNMP_BINDING_3"/>
    <property type="match status" value="1"/>
</dbReference>
<dbReference type="AlphaFoldDB" id="A0AAU7ZSX8"/>
<keyword evidence="1" id="KW-0285">Flavoprotein</keyword>
<proteinExistence type="predicted"/>
<dbReference type="InterPro" id="IPR014710">
    <property type="entry name" value="RmlC-like_jellyroll"/>
</dbReference>
<dbReference type="PRINTS" id="PR00469">
    <property type="entry name" value="PNDRDTASEII"/>
</dbReference>
<evidence type="ECO:0000256" key="2">
    <source>
        <dbReference type="ARBA" id="ARBA00023002"/>
    </source>
</evidence>
<sequence length="581" mass="62462">MTSTLTFSEANSSSSQSAGIFHPVLAPALLDRLRCYGDEEFVSESSSLFIRGERDVDWFVILDGAVEVFEGGGNGRKENIVSRLTDGQFTGELDLLDNRQNLVNCRAVQPTWLLRICRASLARIMRSETEIANLIMQASISRRFNLVQQATSGVILLGHVYSLDTIRLQRFLTRNGYPYRIIDAELDRDAEVLIRTFELTQAGLPVALLPDGRVLRNPSITMLADELGLTDLRDSAVVYDVAIVGAGPAGLAAAVYAASEGLATIVIEGAAPGGQAGTSSRIENYLGFPTGVSGQELSERSLVQAQKFGAHFSISREVLSMSKSDGIYRLEIEDAPAVSARTVVIATGARYRKLDVPNYHRFEYQGIHYAATAMEAGLCHNEEIVVVGAGNSAGQAALFLAQTAKHVHLIVRGRSLQATMSDYLVQRILASSQIAVHLQAEIVGMDGADRLGTVTVRDNVHHTSKTLKISHVFVMIGASPNTAWLRDMLAMDDKGFIFTGSSASSSAFFGTNVEGVYAVGDVRCGSVKRVASAVGEGSVVVSDIHRHLAASKLSQQEGEKPGLPLAASLRTVMPTYSAATL</sequence>
<dbReference type="SUPFAM" id="SSF51206">
    <property type="entry name" value="cAMP-binding domain-like"/>
    <property type="match status" value="1"/>
</dbReference>
<evidence type="ECO:0000259" key="3">
    <source>
        <dbReference type="PROSITE" id="PS50042"/>
    </source>
</evidence>
<gene>
    <name evidence="4" type="ORF">RBB77_03905</name>
</gene>
<dbReference type="Pfam" id="PF07992">
    <property type="entry name" value="Pyr_redox_2"/>
    <property type="match status" value="1"/>
</dbReference>
<dbReference type="InterPro" id="IPR050097">
    <property type="entry name" value="Ferredoxin-NADP_redctase_2"/>
</dbReference>
<evidence type="ECO:0000313" key="4">
    <source>
        <dbReference type="EMBL" id="XCB34049.1"/>
    </source>
</evidence>
<reference evidence="4" key="2">
    <citation type="journal article" date="2024" name="Environ. Microbiol.">
        <title>Genome analysis and description of Tunturibacter gen. nov. expands the diversity of Terriglobia in tundra soils.</title>
        <authorList>
            <person name="Messyasz A."/>
            <person name="Mannisto M.K."/>
            <person name="Kerkhof L.J."/>
            <person name="Haggblom M.M."/>
        </authorList>
    </citation>
    <scope>NUCLEOTIDE SEQUENCE</scope>
    <source>
        <strain evidence="4">X5P6</strain>
    </source>
</reference>
<dbReference type="CDD" id="cd00038">
    <property type="entry name" value="CAP_ED"/>
    <property type="match status" value="1"/>
</dbReference>
<reference evidence="4" key="1">
    <citation type="submission" date="2023-08" db="EMBL/GenBank/DDBJ databases">
        <authorList>
            <person name="Messyasz A."/>
            <person name="Mannisto M.K."/>
            <person name="Kerkhof L.J."/>
            <person name="Haggblom M."/>
        </authorList>
    </citation>
    <scope>NUCLEOTIDE SEQUENCE</scope>
    <source>
        <strain evidence="4">X5P6</strain>
    </source>
</reference>
<accession>A0AAU7ZSX8</accession>
<dbReference type="PANTHER" id="PTHR48105">
    <property type="entry name" value="THIOREDOXIN REDUCTASE 1-RELATED-RELATED"/>
    <property type="match status" value="1"/>
</dbReference>
<dbReference type="Gene3D" id="2.60.120.10">
    <property type="entry name" value="Jelly Rolls"/>
    <property type="match status" value="1"/>
</dbReference>
<dbReference type="Gene3D" id="3.50.50.60">
    <property type="entry name" value="FAD/NAD(P)-binding domain"/>
    <property type="match status" value="2"/>
</dbReference>
<protein>
    <submittedName>
        <fullName evidence="4">FAD-dependent oxidoreductase</fullName>
    </submittedName>
</protein>
<dbReference type="InterPro" id="IPR018490">
    <property type="entry name" value="cNMP-bd_dom_sf"/>
</dbReference>
<evidence type="ECO:0000256" key="1">
    <source>
        <dbReference type="ARBA" id="ARBA00022630"/>
    </source>
</evidence>
<dbReference type="PRINTS" id="PR00368">
    <property type="entry name" value="FADPNR"/>
</dbReference>
<dbReference type="InterPro" id="IPR023753">
    <property type="entry name" value="FAD/NAD-binding_dom"/>
</dbReference>
<feature type="domain" description="Cyclic nucleotide-binding" evidence="3">
    <location>
        <begin position="20"/>
        <end position="142"/>
    </location>
</feature>
<dbReference type="EMBL" id="CP132942">
    <property type="protein sequence ID" value="XCB34049.1"/>
    <property type="molecule type" value="Genomic_DNA"/>
</dbReference>
<dbReference type="SUPFAM" id="SSF51905">
    <property type="entry name" value="FAD/NAD(P)-binding domain"/>
    <property type="match status" value="1"/>
</dbReference>
<dbReference type="KEGG" id="tpsc:RBB77_03905"/>
<name>A0AAU7ZSX8_9BACT</name>
<keyword evidence="2" id="KW-0560">Oxidoreductase</keyword>